<gene>
    <name evidence="2" type="ORF">EDD60_103135</name>
</gene>
<feature type="transmembrane region" description="Helical" evidence="1">
    <location>
        <begin position="52"/>
        <end position="73"/>
    </location>
</feature>
<dbReference type="AlphaFoldDB" id="A0A4R3Z768"/>
<feature type="transmembrane region" description="Helical" evidence="1">
    <location>
        <begin position="248"/>
        <end position="269"/>
    </location>
</feature>
<feature type="transmembrane region" description="Helical" evidence="1">
    <location>
        <begin position="94"/>
        <end position="116"/>
    </location>
</feature>
<sequence length="653" mass="76896">MEKLKVHLRLMKSFPKIYGVLLFGVSIFMIYFGYLIFLGMASFDVLGFSSRVNYIFCAILMVTSYLLLTGASNSQQDESINSLDKMNYSYQKNIYVILLIMIIIINLIMACVLIIHDWHNTYFLTHFLQPYLYNLLIPQVICLSIVFILSLFKNHVMHIVMLIIFIFMTSSFSEISWPLKPSFPTDKIYQFIHLPFELFYQNGEWGTDVMYGYQCELSRLWIFIMWGILLLSLYFIKMNWRPLNQSNIYKCGYKILLVLTVGSCFMIYLPESKYRINDAWDGYFYDIRKDRNLTEVKDEKVNYKISEYDLTVSTKRMLGVEGELHLESSIPRKDFILTLYQKYNLKELKSDENMTYQRKGDYIYIQFDQPISQIDLNIEYKGYHPIFYSNAQATMLPGYFSWYPMCGEKQIFITYEIKQLDGYDTTEFGYNTLNHIDNAKITLHTDKDYITNLTKKSEHVYQGTSDSISLFDGYIESADYHNIISYLPLNGTLQSKKQYLKDIEDNYLEELEKIEKIFDVSMEKYRAKKIINVTGDISRNTNIGETAIFDDYIISSYMNIRSSILCGIVESSPKKTLLTYAMKWCPVQDNLEKYYQNLINSISNGDNNIDQIKKINAIVDKLGTKRFLHELYEYMFDDTPADDEKFLERMESL</sequence>
<keyword evidence="1" id="KW-0812">Transmembrane</keyword>
<feature type="transmembrane region" description="Helical" evidence="1">
    <location>
        <begin position="20"/>
        <end position="40"/>
    </location>
</feature>
<dbReference type="GeneID" id="98914614"/>
<dbReference type="Proteomes" id="UP000295515">
    <property type="component" value="Unassembled WGS sequence"/>
</dbReference>
<keyword evidence="3" id="KW-1185">Reference proteome</keyword>
<comment type="caution">
    <text evidence="2">The sequence shown here is derived from an EMBL/GenBank/DDBJ whole genome shotgun (WGS) entry which is preliminary data.</text>
</comment>
<feature type="transmembrane region" description="Helical" evidence="1">
    <location>
        <begin position="159"/>
        <end position="179"/>
    </location>
</feature>
<feature type="transmembrane region" description="Helical" evidence="1">
    <location>
        <begin position="131"/>
        <end position="152"/>
    </location>
</feature>
<keyword evidence="1" id="KW-0472">Membrane</keyword>
<organism evidence="2 3">
    <name type="scientific">Longibaculum muris</name>
    <dbReference type="NCBI Taxonomy" id="1796628"/>
    <lineage>
        <taxon>Bacteria</taxon>
        <taxon>Bacillati</taxon>
        <taxon>Bacillota</taxon>
        <taxon>Erysipelotrichia</taxon>
        <taxon>Erysipelotrichales</taxon>
        <taxon>Coprobacillaceae</taxon>
        <taxon>Longibaculum</taxon>
    </lineage>
</organism>
<evidence type="ECO:0008006" key="4">
    <source>
        <dbReference type="Google" id="ProtNLM"/>
    </source>
</evidence>
<evidence type="ECO:0000256" key="1">
    <source>
        <dbReference type="SAM" id="Phobius"/>
    </source>
</evidence>
<evidence type="ECO:0000313" key="3">
    <source>
        <dbReference type="Proteomes" id="UP000295515"/>
    </source>
</evidence>
<reference evidence="2 3" key="1">
    <citation type="submission" date="2019-03" db="EMBL/GenBank/DDBJ databases">
        <title>Genomic Encyclopedia of Type Strains, Phase IV (KMG-IV): sequencing the most valuable type-strain genomes for metagenomic binning, comparative biology and taxonomic classification.</title>
        <authorList>
            <person name="Goeker M."/>
        </authorList>
    </citation>
    <scope>NUCLEOTIDE SEQUENCE [LARGE SCALE GENOMIC DNA]</scope>
    <source>
        <strain evidence="2 3">DSM 29487</strain>
    </source>
</reference>
<dbReference type="EMBL" id="SMCQ01000003">
    <property type="protein sequence ID" value="TCW01679.1"/>
    <property type="molecule type" value="Genomic_DNA"/>
</dbReference>
<protein>
    <recommendedName>
        <fullName evidence="4">ABC-type transport system involved in multi-copper enzyme maturation permease subunit</fullName>
    </recommendedName>
</protein>
<keyword evidence="1" id="KW-1133">Transmembrane helix</keyword>
<name>A0A4R3Z768_9FIRM</name>
<dbReference type="RefSeq" id="WP_132226224.1">
    <property type="nucleotide sequence ID" value="NZ_JANKBF010000001.1"/>
</dbReference>
<accession>A0A4R3Z768</accession>
<proteinExistence type="predicted"/>
<evidence type="ECO:0000313" key="2">
    <source>
        <dbReference type="EMBL" id="TCW01679.1"/>
    </source>
</evidence>
<feature type="transmembrane region" description="Helical" evidence="1">
    <location>
        <begin position="220"/>
        <end position="236"/>
    </location>
</feature>